<evidence type="ECO:0000256" key="1">
    <source>
        <dbReference type="SAM" id="MobiDB-lite"/>
    </source>
</evidence>
<feature type="compositionally biased region" description="Polar residues" evidence="1">
    <location>
        <begin position="39"/>
        <end position="56"/>
    </location>
</feature>
<accession>A0A9W9ZCI0</accession>
<protein>
    <submittedName>
        <fullName evidence="2">Uncharacterized protein</fullName>
    </submittedName>
</protein>
<comment type="caution">
    <text evidence="2">The sequence shown here is derived from an EMBL/GenBank/DDBJ whole genome shotgun (WGS) entry which is preliminary data.</text>
</comment>
<evidence type="ECO:0000313" key="3">
    <source>
        <dbReference type="Proteomes" id="UP001163046"/>
    </source>
</evidence>
<dbReference type="EMBL" id="MU826362">
    <property type="protein sequence ID" value="KAJ7378820.1"/>
    <property type="molecule type" value="Genomic_DNA"/>
</dbReference>
<organism evidence="2 3">
    <name type="scientific">Desmophyllum pertusum</name>
    <dbReference type="NCBI Taxonomy" id="174260"/>
    <lineage>
        <taxon>Eukaryota</taxon>
        <taxon>Metazoa</taxon>
        <taxon>Cnidaria</taxon>
        <taxon>Anthozoa</taxon>
        <taxon>Hexacorallia</taxon>
        <taxon>Scleractinia</taxon>
        <taxon>Caryophylliina</taxon>
        <taxon>Caryophylliidae</taxon>
        <taxon>Desmophyllum</taxon>
    </lineage>
</organism>
<reference evidence="2" key="1">
    <citation type="submission" date="2023-01" db="EMBL/GenBank/DDBJ databases">
        <title>Genome assembly of the deep-sea coral Lophelia pertusa.</title>
        <authorList>
            <person name="Herrera S."/>
            <person name="Cordes E."/>
        </authorList>
    </citation>
    <scope>NUCLEOTIDE SEQUENCE</scope>
    <source>
        <strain evidence="2">USNM1676648</strain>
        <tissue evidence="2">Polyp</tissue>
    </source>
</reference>
<dbReference type="AlphaFoldDB" id="A0A9W9ZCI0"/>
<keyword evidence="3" id="KW-1185">Reference proteome</keyword>
<feature type="region of interest" description="Disordered" evidence="1">
    <location>
        <begin position="38"/>
        <end position="61"/>
    </location>
</feature>
<dbReference type="Proteomes" id="UP001163046">
    <property type="component" value="Unassembled WGS sequence"/>
</dbReference>
<evidence type="ECO:0000313" key="2">
    <source>
        <dbReference type="EMBL" id="KAJ7378820.1"/>
    </source>
</evidence>
<sequence length="107" mass="12317">MVKRSVTLFHRYTPVIKWRNSMMTTYKTLLVSLPVLPKTSDNNQWNGPGKTQPSSLQHEHEDGLCEPLIETNICACFHTEESDKKKIREENIAKSSSTNFPLASMWH</sequence>
<name>A0A9W9ZCI0_9CNID</name>
<proteinExistence type="predicted"/>
<gene>
    <name evidence="2" type="ORF">OS493_020418</name>
</gene>